<dbReference type="Gene3D" id="2.40.160.10">
    <property type="entry name" value="Porin"/>
    <property type="match status" value="1"/>
</dbReference>
<organism evidence="3 4">
    <name type="scientific">Pendulispora brunnea</name>
    <dbReference type="NCBI Taxonomy" id="2905690"/>
    <lineage>
        <taxon>Bacteria</taxon>
        <taxon>Pseudomonadati</taxon>
        <taxon>Myxococcota</taxon>
        <taxon>Myxococcia</taxon>
        <taxon>Myxococcales</taxon>
        <taxon>Sorangiineae</taxon>
        <taxon>Pendulisporaceae</taxon>
        <taxon>Pendulispora</taxon>
    </lineage>
</organism>
<dbReference type="InterPro" id="IPR023614">
    <property type="entry name" value="Porin_dom_sf"/>
</dbReference>
<dbReference type="InterPro" id="IPR010870">
    <property type="entry name" value="Porin_O/P"/>
</dbReference>
<evidence type="ECO:0000256" key="2">
    <source>
        <dbReference type="SAM" id="SignalP"/>
    </source>
</evidence>
<dbReference type="SUPFAM" id="SSF56935">
    <property type="entry name" value="Porins"/>
    <property type="match status" value="1"/>
</dbReference>
<feature type="compositionally biased region" description="Low complexity" evidence="1">
    <location>
        <begin position="62"/>
        <end position="77"/>
    </location>
</feature>
<evidence type="ECO:0000256" key="1">
    <source>
        <dbReference type="SAM" id="MobiDB-lite"/>
    </source>
</evidence>
<dbReference type="Proteomes" id="UP001379533">
    <property type="component" value="Chromosome"/>
</dbReference>
<keyword evidence="2" id="KW-0732">Signal</keyword>
<name>A0ABZ2K983_9BACT</name>
<feature type="compositionally biased region" description="Polar residues" evidence="1">
    <location>
        <begin position="34"/>
        <end position="56"/>
    </location>
</feature>
<gene>
    <name evidence="3" type="ORF">LZC95_00150</name>
</gene>
<dbReference type="Pfam" id="PF07396">
    <property type="entry name" value="Porin_O_P"/>
    <property type="match status" value="1"/>
</dbReference>
<feature type="chain" id="PRO_5045742159" evidence="2">
    <location>
        <begin position="34"/>
        <end position="486"/>
    </location>
</feature>
<keyword evidence="4" id="KW-1185">Reference proteome</keyword>
<reference evidence="3 4" key="1">
    <citation type="submission" date="2021-12" db="EMBL/GenBank/DDBJ databases">
        <title>Discovery of the Pendulisporaceae a myxobacterial family with distinct sporulation behavior and unique specialized metabolism.</title>
        <authorList>
            <person name="Garcia R."/>
            <person name="Popoff A."/>
            <person name="Bader C.D."/>
            <person name="Loehr J."/>
            <person name="Walesch S."/>
            <person name="Walt C."/>
            <person name="Boldt J."/>
            <person name="Bunk B."/>
            <person name="Haeckl F.J.F.P.J."/>
            <person name="Gunesch A.P."/>
            <person name="Birkelbach J."/>
            <person name="Nuebel U."/>
            <person name="Pietschmann T."/>
            <person name="Bach T."/>
            <person name="Mueller R."/>
        </authorList>
    </citation>
    <scope>NUCLEOTIDE SEQUENCE [LARGE SCALE GENOMIC DNA]</scope>
    <source>
        <strain evidence="3 4">MSr12523</strain>
    </source>
</reference>
<dbReference type="RefSeq" id="WP_394845859.1">
    <property type="nucleotide sequence ID" value="NZ_CP089982.1"/>
</dbReference>
<feature type="signal peptide" evidence="2">
    <location>
        <begin position="1"/>
        <end position="33"/>
    </location>
</feature>
<dbReference type="EMBL" id="CP089982">
    <property type="protein sequence ID" value="WXA95250.1"/>
    <property type="molecule type" value="Genomic_DNA"/>
</dbReference>
<accession>A0ABZ2K983</accession>
<protein>
    <submittedName>
        <fullName evidence="3">OprO/OprP family phosphate-selective porin</fullName>
    </submittedName>
</protein>
<sequence>MKLMFAYRRCAQRRALSLLLSAVSLTAAYEATAQESTQTAPPNSQWSNAPTSSSGSDLGAQSARPAGEGSASAAAGSDVDARMRALETKVAAMTEKEEKRSKALEWLEKIKFSGYVQPQLIWQWYNDAASPNVGAGGASGLPQGVSANQTIARSDGYTTNPDTFRIRRARLKVEATPTEYAKVIFEIDPFPAGGTASGTGTIARQIEAVAVIPWSKDVKTEIGLGIFKIPFGWEVLQSDSDRPFIERSWSEQNLIPGEFDTGVRAYTTALDKKLDIRAAVVNGATESERNFVIVPDLDHGKDLVGRVNYNFGPFDVGTSGYYGHGSLVDGAALKFKTYKRWAWNAEAAIHHKFFKSLGNTKLFSEVTLAQNLDRGLRYSAAIALPNMPANINDDVGNKDERGFFVRLEQDFSEWATLGLRYDNYTPDSAQKNNARDTYSFLAVGHFTKALQLMLEYDFAIDNVHRPGTDAPSKNIHTFSTVMQARF</sequence>
<evidence type="ECO:0000313" key="4">
    <source>
        <dbReference type="Proteomes" id="UP001379533"/>
    </source>
</evidence>
<feature type="region of interest" description="Disordered" evidence="1">
    <location>
        <begin position="34"/>
        <end position="78"/>
    </location>
</feature>
<proteinExistence type="predicted"/>
<evidence type="ECO:0000313" key="3">
    <source>
        <dbReference type="EMBL" id="WXA95250.1"/>
    </source>
</evidence>